<dbReference type="EnsemblPlants" id="ORUFI09G00540.1">
    <property type="protein sequence ID" value="ORUFI09G00540.1"/>
    <property type="gene ID" value="ORUFI09G00540"/>
</dbReference>
<keyword evidence="3" id="KW-1185">Reference proteome</keyword>
<dbReference type="Gramene" id="ORUFI09G00540.1">
    <property type="protein sequence ID" value="ORUFI09G00540.1"/>
    <property type="gene ID" value="ORUFI09G00540"/>
</dbReference>
<dbReference type="AlphaFoldDB" id="A0A0E0QMT6"/>
<protein>
    <submittedName>
        <fullName evidence="2">Uncharacterized protein</fullName>
    </submittedName>
</protein>
<dbReference type="Proteomes" id="UP000008022">
    <property type="component" value="Unassembled WGS sequence"/>
</dbReference>
<evidence type="ECO:0000256" key="1">
    <source>
        <dbReference type="SAM" id="MobiDB-lite"/>
    </source>
</evidence>
<reference evidence="3" key="1">
    <citation type="submission" date="2013-06" db="EMBL/GenBank/DDBJ databases">
        <authorList>
            <person name="Zhao Q."/>
        </authorList>
    </citation>
    <scope>NUCLEOTIDE SEQUENCE</scope>
    <source>
        <strain evidence="3">cv. W1943</strain>
    </source>
</reference>
<name>A0A0E0QMT6_ORYRU</name>
<feature type="compositionally biased region" description="Basic and acidic residues" evidence="1">
    <location>
        <begin position="89"/>
        <end position="108"/>
    </location>
</feature>
<reference evidence="2" key="2">
    <citation type="submission" date="2015-06" db="UniProtKB">
        <authorList>
            <consortium name="EnsemblPlants"/>
        </authorList>
    </citation>
    <scope>IDENTIFICATION</scope>
</reference>
<evidence type="ECO:0000313" key="2">
    <source>
        <dbReference type="EnsemblPlants" id="ORUFI09G00540.1"/>
    </source>
</evidence>
<organism evidence="2 3">
    <name type="scientific">Oryza rufipogon</name>
    <name type="common">Brownbeard rice</name>
    <name type="synonym">Asian wild rice</name>
    <dbReference type="NCBI Taxonomy" id="4529"/>
    <lineage>
        <taxon>Eukaryota</taxon>
        <taxon>Viridiplantae</taxon>
        <taxon>Streptophyta</taxon>
        <taxon>Embryophyta</taxon>
        <taxon>Tracheophyta</taxon>
        <taxon>Spermatophyta</taxon>
        <taxon>Magnoliopsida</taxon>
        <taxon>Liliopsida</taxon>
        <taxon>Poales</taxon>
        <taxon>Poaceae</taxon>
        <taxon>BOP clade</taxon>
        <taxon>Oryzoideae</taxon>
        <taxon>Oryzeae</taxon>
        <taxon>Oryzinae</taxon>
        <taxon>Oryza</taxon>
    </lineage>
</organism>
<sequence>MARNVPALPPTAVVTGEITGVDIIGGRPGSWLALAQSVAARGSWPKSASSDSQEVIEAGVEHPSKSSHRRRSSASLSSVKPRGGGFGSDDNRDKEVQGRRGGELDGGKKQGHGSGAARHSALVRLILSSVARCSGAKRDLTGDGRRGGTRAQWGDAFGCAPAVVGKRDAELRRV</sequence>
<accession>A0A0E0QMT6</accession>
<proteinExistence type="predicted"/>
<dbReference type="OMA" id="QWGDAFG"/>
<feature type="region of interest" description="Disordered" evidence="1">
    <location>
        <begin position="42"/>
        <end position="117"/>
    </location>
</feature>
<evidence type="ECO:0000313" key="3">
    <source>
        <dbReference type="Proteomes" id="UP000008022"/>
    </source>
</evidence>
<dbReference type="HOGENOM" id="CLU_1621536_0_0_1"/>